<protein>
    <submittedName>
        <fullName evidence="1">Uncharacterized protein</fullName>
    </submittedName>
</protein>
<accession>V4MZ47</accession>
<sequence>MSILTDISSHNWLTIVVKPKNSSQAKRRMQIPSLVARTKRAFQTRNLTPITVVYRSPNTRPFEFLENASEQHVVSLLFHVDASRPIADVETITAKSAREELVALFSAQIPTS</sequence>
<proteinExistence type="predicted"/>
<dbReference type="EMBL" id="KI517537">
    <property type="protein sequence ID" value="ESQ37906.1"/>
    <property type="molecule type" value="Genomic_DNA"/>
</dbReference>
<gene>
    <name evidence="1" type="ORF">EUTSA_v10029080mg</name>
</gene>
<name>V4MZ47_EUTSA</name>
<dbReference type="AlphaFoldDB" id="V4MZ47"/>
<evidence type="ECO:0000313" key="1">
    <source>
        <dbReference type="EMBL" id="ESQ37906.1"/>
    </source>
</evidence>
<reference evidence="1 2" key="1">
    <citation type="journal article" date="2013" name="Front. Plant Sci.">
        <title>The Reference Genome of the Halophytic Plant Eutrema salsugineum.</title>
        <authorList>
            <person name="Yang R."/>
            <person name="Jarvis D.E."/>
            <person name="Chen H."/>
            <person name="Beilstein M.A."/>
            <person name="Grimwood J."/>
            <person name="Jenkins J."/>
            <person name="Shu S."/>
            <person name="Prochnik S."/>
            <person name="Xin M."/>
            <person name="Ma C."/>
            <person name="Schmutz J."/>
            <person name="Wing R.A."/>
            <person name="Mitchell-Olds T."/>
            <person name="Schumaker K.S."/>
            <person name="Wang X."/>
        </authorList>
    </citation>
    <scope>NUCLEOTIDE SEQUENCE [LARGE SCALE GENOMIC DNA]</scope>
</reference>
<dbReference type="KEGG" id="eus:EUTSA_v10029080mg"/>
<evidence type="ECO:0000313" key="2">
    <source>
        <dbReference type="Proteomes" id="UP000030689"/>
    </source>
</evidence>
<organism evidence="1 2">
    <name type="scientific">Eutrema salsugineum</name>
    <name type="common">Saltwater cress</name>
    <name type="synonym">Sisymbrium salsugineum</name>
    <dbReference type="NCBI Taxonomy" id="72664"/>
    <lineage>
        <taxon>Eukaryota</taxon>
        <taxon>Viridiplantae</taxon>
        <taxon>Streptophyta</taxon>
        <taxon>Embryophyta</taxon>
        <taxon>Tracheophyta</taxon>
        <taxon>Spermatophyta</taxon>
        <taxon>Magnoliopsida</taxon>
        <taxon>eudicotyledons</taxon>
        <taxon>Gunneridae</taxon>
        <taxon>Pentapetalae</taxon>
        <taxon>rosids</taxon>
        <taxon>malvids</taxon>
        <taxon>Brassicales</taxon>
        <taxon>Brassicaceae</taxon>
        <taxon>Eutremeae</taxon>
        <taxon>Eutrema</taxon>
    </lineage>
</organism>
<dbReference type="Proteomes" id="UP000030689">
    <property type="component" value="Unassembled WGS sequence"/>
</dbReference>
<dbReference type="Gramene" id="ESQ37906">
    <property type="protein sequence ID" value="ESQ37906"/>
    <property type="gene ID" value="EUTSA_v10029080mg"/>
</dbReference>
<keyword evidence="2" id="KW-1185">Reference proteome</keyword>